<dbReference type="KEGG" id="parq:DSM112329_02800"/>
<organism evidence="2">
    <name type="scientific">Paraconexibacter sp. AEG42_29</name>
    <dbReference type="NCBI Taxonomy" id="2997339"/>
    <lineage>
        <taxon>Bacteria</taxon>
        <taxon>Bacillati</taxon>
        <taxon>Actinomycetota</taxon>
        <taxon>Thermoleophilia</taxon>
        <taxon>Solirubrobacterales</taxon>
        <taxon>Paraconexibacteraceae</taxon>
        <taxon>Paraconexibacter</taxon>
    </lineage>
</organism>
<feature type="region of interest" description="Disordered" evidence="1">
    <location>
        <begin position="1"/>
        <end position="20"/>
    </location>
</feature>
<proteinExistence type="predicted"/>
<reference evidence="2" key="1">
    <citation type="submission" date="2022-12" db="EMBL/GenBank/DDBJ databases">
        <title>Paraconexibacter alkalitolerans sp. nov. and Baekduia alba sp. nov., isolated from soil and emended description of the genera Paraconexibacter (Chun et al., 2020) and Baekduia (An et al., 2020).</title>
        <authorList>
            <person name="Vieira S."/>
            <person name="Huber K.J."/>
            <person name="Geppert A."/>
            <person name="Wolf J."/>
            <person name="Neumann-Schaal M."/>
            <person name="Muesken M."/>
            <person name="Overmann J."/>
        </authorList>
    </citation>
    <scope>NUCLEOTIDE SEQUENCE</scope>
    <source>
        <strain evidence="2">AEG42_29</strain>
    </source>
</reference>
<protein>
    <submittedName>
        <fullName evidence="2">Uncharacterized protein</fullName>
    </submittedName>
</protein>
<accession>A0AAU7AWF3</accession>
<sequence>MPLPAGRGQRVPRKRATAGGIRADAHDVQIAAPDGRSTIWITRTIPYVAPAGYERRRRTDSLGPFKSTTSMLVLSVSLTSNST</sequence>
<evidence type="ECO:0000313" key="2">
    <source>
        <dbReference type="EMBL" id="XAY05939.1"/>
    </source>
</evidence>
<dbReference type="AlphaFoldDB" id="A0AAU7AWF3"/>
<dbReference type="EMBL" id="CP114014">
    <property type="protein sequence ID" value="XAY05939.1"/>
    <property type="molecule type" value="Genomic_DNA"/>
</dbReference>
<evidence type="ECO:0000256" key="1">
    <source>
        <dbReference type="SAM" id="MobiDB-lite"/>
    </source>
</evidence>
<name>A0AAU7AWF3_9ACTN</name>
<gene>
    <name evidence="2" type="ORF">DSM112329_02800</name>
</gene>